<organism evidence="2 3">
    <name type="scientific">Candidatus Accumulibacter meliphilus</name>
    <dbReference type="NCBI Taxonomy" id="2211374"/>
    <lineage>
        <taxon>Bacteria</taxon>
        <taxon>Pseudomonadati</taxon>
        <taxon>Pseudomonadota</taxon>
        <taxon>Betaproteobacteria</taxon>
        <taxon>Candidatus Accumulibacter</taxon>
    </lineage>
</organism>
<feature type="transmembrane region" description="Helical" evidence="1">
    <location>
        <begin position="69"/>
        <end position="86"/>
    </location>
</feature>
<feature type="transmembrane region" description="Helical" evidence="1">
    <location>
        <begin position="120"/>
        <end position="139"/>
    </location>
</feature>
<protein>
    <submittedName>
        <fullName evidence="2">NnrS family protein</fullName>
    </submittedName>
</protein>
<proteinExistence type="predicted"/>
<reference evidence="2 3" key="1">
    <citation type="submission" date="2018-05" db="EMBL/GenBank/DDBJ databases">
        <title>Integrated omic analyses show evidence that a Ca. Accumulibacter phosphatis strain performs denitrification under micro-aerobic conditions.</title>
        <authorList>
            <person name="Camejo P.Y."/>
            <person name="Katherine M.D."/>
            <person name="Daniel N.R."/>
        </authorList>
    </citation>
    <scope>NUCLEOTIDE SEQUENCE [LARGE SCALE GENOMIC DNA]</scope>
    <source>
        <strain evidence="2">UW-LDO-IC</strain>
    </source>
</reference>
<dbReference type="AlphaFoldDB" id="A0A369XMT8"/>
<evidence type="ECO:0000256" key="1">
    <source>
        <dbReference type="SAM" id="Phobius"/>
    </source>
</evidence>
<feature type="transmembrane region" description="Helical" evidence="1">
    <location>
        <begin position="98"/>
        <end position="114"/>
    </location>
</feature>
<feature type="transmembrane region" description="Helical" evidence="1">
    <location>
        <begin position="365"/>
        <end position="383"/>
    </location>
</feature>
<keyword evidence="1" id="KW-0812">Transmembrane</keyword>
<feature type="transmembrane region" description="Helical" evidence="1">
    <location>
        <begin position="151"/>
        <end position="176"/>
    </location>
</feature>
<dbReference type="Pfam" id="PF05940">
    <property type="entry name" value="NnrS"/>
    <property type="match status" value="1"/>
</dbReference>
<evidence type="ECO:0000313" key="2">
    <source>
        <dbReference type="EMBL" id="RDE48698.1"/>
    </source>
</evidence>
<name>A0A369XMT8_9PROT</name>
<sequence length="399" mass="42998">MSKPLVFEKPGPQAGTPAAGFALWALGFRPFYLLASIFAALSIPLWVGIYAGYLPTPFVSGLIWHGHEMLFGYTLAVIAGFLFTAGRNWTGQPTPTGVALQAFALLWVAGRVLMLTPYAMAAALVNAAFPIAVAIALAIPLWRSRNRRNYFFVALLMLLGMAVLAIHLSWLGMLAWPERTSLQAGLDVVLFIIAVMGGRVIPMFTNNGIPGTQATRHPLVEKTALASLLVLLVADVVPAPAAVIVTVALVATVAHAVRLYLWQPWRTATTPMVWVLHAAYAWIVVYLVLRALAALGLVAEPLALHALTIGAIGSMTIGMMTRTARGHTGRPLLADRYEVTCYVLVQSAALIRVFGGMIVPDAYLITVSASGIFWSLAFALYAIRYWPVLSRARLDGKPG</sequence>
<gene>
    <name evidence="2" type="ORF">DVS81_20765</name>
</gene>
<keyword evidence="1" id="KW-1133">Transmembrane helix</keyword>
<comment type="caution">
    <text evidence="2">The sequence shown here is derived from an EMBL/GenBank/DDBJ whole genome shotgun (WGS) entry which is preliminary data.</text>
</comment>
<evidence type="ECO:0000313" key="3">
    <source>
        <dbReference type="Proteomes" id="UP000253831"/>
    </source>
</evidence>
<accession>A0A369XMT8</accession>
<dbReference type="Proteomes" id="UP000253831">
    <property type="component" value="Unassembled WGS sequence"/>
</dbReference>
<feature type="transmembrane region" description="Helical" evidence="1">
    <location>
        <begin position="302"/>
        <end position="320"/>
    </location>
</feature>
<feature type="transmembrane region" description="Helical" evidence="1">
    <location>
        <begin position="188"/>
        <end position="207"/>
    </location>
</feature>
<feature type="transmembrane region" description="Helical" evidence="1">
    <location>
        <begin position="273"/>
        <end position="296"/>
    </location>
</feature>
<feature type="transmembrane region" description="Helical" evidence="1">
    <location>
        <begin position="341"/>
        <end position="359"/>
    </location>
</feature>
<dbReference type="InterPro" id="IPR010266">
    <property type="entry name" value="NnrS"/>
</dbReference>
<feature type="transmembrane region" description="Helical" evidence="1">
    <location>
        <begin position="31"/>
        <end position="49"/>
    </location>
</feature>
<dbReference type="EMBL" id="QPGA01000119">
    <property type="protein sequence ID" value="RDE48698.1"/>
    <property type="molecule type" value="Genomic_DNA"/>
</dbReference>
<keyword evidence="1" id="KW-0472">Membrane</keyword>